<dbReference type="PANTHER" id="PTHR22945">
    <property type="entry name" value="SERPENTINE RECEPTOR, CLASS D DELTA"/>
    <property type="match status" value="1"/>
</dbReference>
<evidence type="ECO:0000256" key="5">
    <source>
        <dbReference type="ARBA" id="ARBA00023136"/>
    </source>
</evidence>
<protein>
    <submittedName>
        <fullName evidence="7">Uncharacterized protein</fullName>
    </submittedName>
</protein>
<keyword evidence="4 6" id="KW-1133">Transmembrane helix</keyword>
<evidence type="ECO:0000256" key="2">
    <source>
        <dbReference type="ARBA" id="ARBA00009166"/>
    </source>
</evidence>
<feature type="transmembrane region" description="Helical" evidence="6">
    <location>
        <begin position="30"/>
        <end position="51"/>
    </location>
</feature>
<comment type="caution">
    <text evidence="7">The sequence shown here is derived from an EMBL/GenBank/DDBJ whole genome shotgun (WGS) entry which is preliminary data.</text>
</comment>
<sequence>MIPGGGGLFYFSHGPCRYIGPFACYVGFSFLLHCYTYGLYSLVFSFCYRYYILLRPPPKIRNVAMYLILLYVPSLLQFVVFNLSSDSENLVKSRITKVFGYDMSTECVSGTARILVGKHYFHHYM</sequence>
<dbReference type="Pfam" id="PF10317">
    <property type="entry name" value="7TM_GPCR_Srd"/>
    <property type="match status" value="1"/>
</dbReference>
<keyword evidence="3 6" id="KW-0812">Transmembrane</keyword>
<evidence type="ECO:0000256" key="6">
    <source>
        <dbReference type="SAM" id="Phobius"/>
    </source>
</evidence>
<comment type="subcellular location">
    <subcellularLocation>
        <location evidence="1">Membrane</location>
        <topology evidence="1">Multi-pass membrane protein</topology>
    </subcellularLocation>
</comment>
<dbReference type="InterPro" id="IPR019421">
    <property type="entry name" value="7TM_GPCR_serpentine_rcpt_Srd"/>
</dbReference>
<gene>
    <name evidence="7" type="ORF">CYNAS_LOCUS20169</name>
</gene>
<keyword evidence="8" id="KW-1185">Reference proteome</keyword>
<dbReference type="AlphaFoldDB" id="A0AA36HD59"/>
<comment type="similarity">
    <text evidence="2">Belongs to the nematode receptor-like protein srd family.</text>
</comment>
<organism evidence="7 8">
    <name type="scientific">Cylicocyclus nassatus</name>
    <name type="common">Nematode worm</name>
    <dbReference type="NCBI Taxonomy" id="53992"/>
    <lineage>
        <taxon>Eukaryota</taxon>
        <taxon>Metazoa</taxon>
        <taxon>Ecdysozoa</taxon>
        <taxon>Nematoda</taxon>
        <taxon>Chromadorea</taxon>
        <taxon>Rhabditida</taxon>
        <taxon>Rhabditina</taxon>
        <taxon>Rhabditomorpha</taxon>
        <taxon>Strongyloidea</taxon>
        <taxon>Strongylidae</taxon>
        <taxon>Cylicocyclus</taxon>
    </lineage>
</organism>
<dbReference type="Proteomes" id="UP001176961">
    <property type="component" value="Unassembled WGS sequence"/>
</dbReference>
<evidence type="ECO:0000256" key="3">
    <source>
        <dbReference type="ARBA" id="ARBA00022692"/>
    </source>
</evidence>
<accession>A0AA36HD59</accession>
<proteinExistence type="inferred from homology"/>
<keyword evidence="5 6" id="KW-0472">Membrane</keyword>
<evidence type="ECO:0000313" key="8">
    <source>
        <dbReference type="Proteomes" id="UP001176961"/>
    </source>
</evidence>
<evidence type="ECO:0000256" key="4">
    <source>
        <dbReference type="ARBA" id="ARBA00022989"/>
    </source>
</evidence>
<evidence type="ECO:0000313" key="7">
    <source>
        <dbReference type="EMBL" id="CAJ0608186.1"/>
    </source>
</evidence>
<reference evidence="7" key="1">
    <citation type="submission" date="2023-07" db="EMBL/GenBank/DDBJ databases">
        <authorList>
            <consortium name="CYATHOMIX"/>
        </authorList>
    </citation>
    <scope>NUCLEOTIDE SEQUENCE</scope>
    <source>
        <strain evidence="7">N/A</strain>
    </source>
</reference>
<feature type="transmembrane region" description="Helical" evidence="6">
    <location>
        <begin position="63"/>
        <end position="83"/>
    </location>
</feature>
<dbReference type="PANTHER" id="PTHR22945:SF40">
    <property type="entry name" value="SERPENTINE RECEPTOR, CLASS D (DELTA)-RELATED"/>
    <property type="match status" value="1"/>
</dbReference>
<name>A0AA36HD59_CYLNA</name>
<dbReference type="GO" id="GO:0016020">
    <property type="term" value="C:membrane"/>
    <property type="evidence" value="ECO:0007669"/>
    <property type="project" value="UniProtKB-SubCell"/>
</dbReference>
<dbReference type="EMBL" id="CATQJL010000316">
    <property type="protein sequence ID" value="CAJ0608186.1"/>
    <property type="molecule type" value="Genomic_DNA"/>
</dbReference>
<dbReference type="InterPro" id="IPR050920">
    <property type="entry name" value="Nematode_rcpt-like_delta"/>
</dbReference>
<evidence type="ECO:0000256" key="1">
    <source>
        <dbReference type="ARBA" id="ARBA00004141"/>
    </source>
</evidence>